<accession>A0ABV7RNT3</accession>
<evidence type="ECO:0000313" key="1">
    <source>
        <dbReference type="EMBL" id="MFC3551145.1"/>
    </source>
</evidence>
<dbReference type="EMBL" id="JBHRXK010000003">
    <property type="protein sequence ID" value="MFC3551145.1"/>
    <property type="molecule type" value="Genomic_DNA"/>
</dbReference>
<organism evidence="1 2">
    <name type="scientific">Lysobacter cavernae</name>
    <dbReference type="NCBI Taxonomy" id="1685901"/>
    <lineage>
        <taxon>Bacteria</taxon>
        <taxon>Pseudomonadati</taxon>
        <taxon>Pseudomonadota</taxon>
        <taxon>Gammaproteobacteria</taxon>
        <taxon>Lysobacterales</taxon>
        <taxon>Lysobacteraceae</taxon>
        <taxon>Lysobacter</taxon>
    </lineage>
</organism>
<protein>
    <submittedName>
        <fullName evidence="1">Uncharacterized protein</fullName>
    </submittedName>
</protein>
<gene>
    <name evidence="1" type="ORF">ACFOLC_08940</name>
</gene>
<keyword evidence="2" id="KW-1185">Reference proteome</keyword>
<dbReference type="Proteomes" id="UP001595740">
    <property type="component" value="Unassembled WGS sequence"/>
</dbReference>
<evidence type="ECO:0000313" key="2">
    <source>
        <dbReference type="Proteomes" id="UP001595740"/>
    </source>
</evidence>
<reference evidence="2" key="1">
    <citation type="journal article" date="2019" name="Int. J. Syst. Evol. Microbiol.">
        <title>The Global Catalogue of Microorganisms (GCM) 10K type strain sequencing project: providing services to taxonomists for standard genome sequencing and annotation.</title>
        <authorList>
            <consortium name="The Broad Institute Genomics Platform"/>
            <consortium name="The Broad Institute Genome Sequencing Center for Infectious Disease"/>
            <person name="Wu L."/>
            <person name="Ma J."/>
        </authorList>
    </citation>
    <scope>NUCLEOTIDE SEQUENCE [LARGE SCALE GENOMIC DNA]</scope>
    <source>
        <strain evidence="2">KCTC 42875</strain>
    </source>
</reference>
<sequence>MRQRDRRWGAVLWVALLGLVLSVATAVASPSNKWRIKINHNARSDGAIVLTVTPKDEAATTVTVQVPKGTGEDRIAHLVRDALRAQLGEHYHVEVDDGEDVLVKKHLGEPNIDVALAQNTVKGVTVKFHRE</sequence>
<name>A0ABV7RNT3_9GAMM</name>
<dbReference type="RefSeq" id="WP_386758893.1">
    <property type="nucleotide sequence ID" value="NZ_JBHRXK010000003.1"/>
</dbReference>
<proteinExistence type="predicted"/>
<comment type="caution">
    <text evidence="1">The sequence shown here is derived from an EMBL/GenBank/DDBJ whole genome shotgun (WGS) entry which is preliminary data.</text>
</comment>